<feature type="domain" description="EamA" evidence="2">
    <location>
        <begin position="7"/>
        <end position="142"/>
    </location>
</feature>
<feature type="transmembrane region" description="Helical" evidence="1">
    <location>
        <begin position="68"/>
        <end position="90"/>
    </location>
</feature>
<dbReference type="Pfam" id="PF00892">
    <property type="entry name" value="EamA"/>
    <property type="match status" value="2"/>
</dbReference>
<dbReference type="InterPro" id="IPR000620">
    <property type="entry name" value="EamA_dom"/>
</dbReference>
<dbReference type="Proteomes" id="UP000053860">
    <property type="component" value="Unassembled WGS sequence"/>
</dbReference>
<dbReference type="AlphaFoldDB" id="A0A101HKC2"/>
<feature type="transmembrane region" description="Helical" evidence="1">
    <location>
        <begin position="126"/>
        <end position="144"/>
    </location>
</feature>
<keyword evidence="1" id="KW-0812">Transmembrane</keyword>
<evidence type="ECO:0000313" key="4">
    <source>
        <dbReference type="Proteomes" id="UP000053860"/>
    </source>
</evidence>
<dbReference type="EMBL" id="LGGN01000035">
    <property type="protein sequence ID" value="KUK78410.1"/>
    <property type="molecule type" value="Genomic_DNA"/>
</dbReference>
<feature type="transmembrane region" description="Helical" evidence="1">
    <location>
        <begin position="249"/>
        <end position="268"/>
    </location>
</feature>
<keyword evidence="1" id="KW-1133">Transmembrane helix</keyword>
<protein>
    <recommendedName>
        <fullName evidence="2">EamA domain-containing protein</fullName>
    </recommendedName>
</protein>
<dbReference type="SUPFAM" id="SSF103481">
    <property type="entry name" value="Multidrug resistance efflux transporter EmrE"/>
    <property type="match status" value="2"/>
</dbReference>
<evidence type="ECO:0000313" key="3">
    <source>
        <dbReference type="EMBL" id="KUK78410.1"/>
    </source>
</evidence>
<feature type="transmembrane region" description="Helical" evidence="1">
    <location>
        <begin position="6"/>
        <end position="26"/>
    </location>
</feature>
<dbReference type="PANTHER" id="PTHR22911">
    <property type="entry name" value="ACYL-MALONYL CONDENSING ENZYME-RELATED"/>
    <property type="match status" value="1"/>
</dbReference>
<gene>
    <name evidence="3" type="ORF">XD92_0324</name>
</gene>
<evidence type="ECO:0000259" key="2">
    <source>
        <dbReference type="Pfam" id="PF00892"/>
    </source>
</evidence>
<feature type="domain" description="EamA" evidence="2">
    <location>
        <begin position="155"/>
        <end position="293"/>
    </location>
</feature>
<name>A0A101HKC2_9BACT</name>
<feature type="transmembrane region" description="Helical" evidence="1">
    <location>
        <begin position="38"/>
        <end position="56"/>
    </location>
</feature>
<dbReference type="STRING" id="1123008.GCA_000380985_01820"/>
<dbReference type="GO" id="GO:0016020">
    <property type="term" value="C:membrane"/>
    <property type="evidence" value="ECO:0007669"/>
    <property type="project" value="InterPro"/>
</dbReference>
<feature type="transmembrane region" description="Helical" evidence="1">
    <location>
        <begin position="185"/>
        <end position="204"/>
    </location>
</feature>
<proteinExistence type="predicted"/>
<organism evidence="3 4">
    <name type="scientific">Proteiniphilum acetatigenes</name>
    <dbReference type="NCBI Taxonomy" id="294710"/>
    <lineage>
        <taxon>Bacteria</taxon>
        <taxon>Pseudomonadati</taxon>
        <taxon>Bacteroidota</taxon>
        <taxon>Bacteroidia</taxon>
        <taxon>Bacteroidales</taxon>
        <taxon>Dysgonomonadaceae</taxon>
        <taxon>Proteiniphilum</taxon>
    </lineage>
</organism>
<feature type="transmembrane region" description="Helical" evidence="1">
    <location>
        <begin position="224"/>
        <end position="243"/>
    </location>
</feature>
<dbReference type="InterPro" id="IPR037185">
    <property type="entry name" value="EmrE-like"/>
</dbReference>
<keyword evidence="1" id="KW-0472">Membrane</keyword>
<evidence type="ECO:0000256" key="1">
    <source>
        <dbReference type="SAM" id="Phobius"/>
    </source>
</evidence>
<feature type="transmembrane region" description="Helical" evidence="1">
    <location>
        <begin position="102"/>
        <end position="120"/>
    </location>
</feature>
<comment type="caution">
    <text evidence="3">The sequence shown here is derived from an EMBL/GenBank/DDBJ whole genome shotgun (WGS) entry which is preliminary data.</text>
</comment>
<reference evidence="4" key="1">
    <citation type="journal article" date="2015" name="MBio">
        <title>Genome-Resolved Metagenomic Analysis Reveals Roles for Candidate Phyla and Other Microbial Community Members in Biogeochemical Transformations in Oil Reservoirs.</title>
        <authorList>
            <person name="Hu P."/>
            <person name="Tom L."/>
            <person name="Singh A."/>
            <person name="Thomas B.C."/>
            <person name="Baker B.J."/>
            <person name="Piceno Y.M."/>
            <person name="Andersen G.L."/>
            <person name="Banfield J.F."/>
        </authorList>
    </citation>
    <scope>NUCLEOTIDE SEQUENCE [LARGE SCALE GENOMIC DNA]</scope>
</reference>
<dbReference type="PANTHER" id="PTHR22911:SF137">
    <property type="entry name" value="SOLUTE CARRIER FAMILY 35 MEMBER G2-RELATED"/>
    <property type="match status" value="1"/>
</dbReference>
<feature type="transmembrane region" description="Helical" evidence="1">
    <location>
        <begin position="156"/>
        <end position="173"/>
    </location>
</feature>
<sequence length="294" mass="31638">MPFQSHIGEIASLLTAVCWTFSAIFFEKAGRRTGSLSVNIIRIFLGIIFLGITTLFTRGMFFPLDATAYNWFWLGLSGIVGFFLGDLFLFKSYTLIGSRTSQLVMSLAPMITAVIGWFFLQEILSLKSIAGIVVSVAGIMIAVAGKRLKLNIPLKGFLYALGGALGQAVGLILSKKGMGDYDAVAATQIRAIFGFAAFALLVTFVGRWRRVFMALGDKTGMKSITVGTVFGPFIGVSLSLYAVQHTETGIASALMALVPIFIILPTAIMFKEKITARQVIGAVISIAGATIFFL</sequence>
<accession>A0A101HKC2</accession>